<dbReference type="PROSITE" id="PS50076">
    <property type="entry name" value="DNAJ_2"/>
    <property type="match status" value="1"/>
</dbReference>
<dbReference type="GO" id="GO:0030544">
    <property type="term" value="F:Hsp70 protein binding"/>
    <property type="evidence" value="ECO:0007669"/>
    <property type="project" value="TreeGrafter"/>
</dbReference>
<dbReference type="PRINTS" id="PR00625">
    <property type="entry name" value="JDOMAIN"/>
</dbReference>
<reference evidence="3" key="1">
    <citation type="journal article" date="2021" name="Nat. Commun.">
        <title>Genetic determinants of endophytism in the Arabidopsis root mycobiome.</title>
        <authorList>
            <person name="Mesny F."/>
            <person name="Miyauchi S."/>
            <person name="Thiergart T."/>
            <person name="Pickel B."/>
            <person name="Atanasova L."/>
            <person name="Karlsson M."/>
            <person name="Huettel B."/>
            <person name="Barry K.W."/>
            <person name="Haridas S."/>
            <person name="Chen C."/>
            <person name="Bauer D."/>
            <person name="Andreopoulos W."/>
            <person name="Pangilinan J."/>
            <person name="LaButti K."/>
            <person name="Riley R."/>
            <person name="Lipzen A."/>
            <person name="Clum A."/>
            <person name="Drula E."/>
            <person name="Henrissat B."/>
            <person name="Kohler A."/>
            <person name="Grigoriev I.V."/>
            <person name="Martin F.M."/>
            <person name="Hacquard S."/>
        </authorList>
    </citation>
    <scope>NUCLEOTIDE SEQUENCE</scope>
    <source>
        <strain evidence="3">MPI-CAGE-AT-0021</strain>
    </source>
</reference>
<dbReference type="Gene3D" id="1.10.287.110">
    <property type="entry name" value="DnaJ domain"/>
    <property type="match status" value="1"/>
</dbReference>
<dbReference type="GO" id="GO:0005789">
    <property type="term" value="C:endoplasmic reticulum membrane"/>
    <property type="evidence" value="ECO:0007669"/>
    <property type="project" value="TreeGrafter"/>
</dbReference>
<dbReference type="InterPro" id="IPR018253">
    <property type="entry name" value="DnaJ_domain_CS"/>
</dbReference>
<organism evidence="3 4">
    <name type="scientific">Dactylonectria estremocensis</name>
    <dbReference type="NCBI Taxonomy" id="1079267"/>
    <lineage>
        <taxon>Eukaryota</taxon>
        <taxon>Fungi</taxon>
        <taxon>Dikarya</taxon>
        <taxon>Ascomycota</taxon>
        <taxon>Pezizomycotina</taxon>
        <taxon>Sordariomycetes</taxon>
        <taxon>Hypocreomycetidae</taxon>
        <taxon>Hypocreales</taxon>
        <taxon>Nectriaceae</taxon>
        <taxon>Dactylonectria</taxon>
    </lineage>
</organism>
<dbReference type="PANTHER" id="PTHR43908:SF3">
    <property type="entry name" value="AT29763P-RELATED"/>
    <property type="match status" value="1"/>
</dbReference>
<proteinExistence type="predicted"/>
<feature type="region of interest" description="Disordered" evidence="1">
    <location>
        <begin position="161"/>
        <end position="208"/>
    </location>
</feature>
<evidence type="ECO:0000259" key="2">
    <source>
        <dbReference type="PROSITE" id="PS50076"/>
    </source>
</evidence>
<dbReference type="AlphaFoldDB" id="A0A9P9J2M5"/>
<dbReference type="InterPro" id="IPR036869">
    <property type="entry name" value="J_dom_sf"/>
</dbReference>
<dbReference type="PANTHER" id="PTHR43908">
    <property type="entry name" value="AT29763P-RELATED"/>
    <property type="match status" value="1"/>
</dbReference>
<dbReference type="EMBL" id="JAGMUU010000014">
    <property type="protein sequence ID" value="KAH7139850.1"/>
    <property type="molecule type" value="Genomic_DNA"/>
</dbReference>
<protein>
    <submittedName>
        <fullName evidence="3">DnaJ domain-containing protein</fullName>
    </submittedName>
</protein>
<accession>A0A9P9J2M5</accession>
<evidence type="ECO:0000313" key="4">
    <source>
        <dbReference type="Proteomes" id="UP000717696"/>
    </source>
</evidence>
<dbReference type="Pfam" id="PF00226">
    <property type="entry name" value="DnaJ"/>
    <property type="match status" value="1"/>
</dbReference>
<name>A0A9P9J2M5_9HYPO</name>
<evidence type="ECO:0000256" key="1">
    <source>
        <dbReference type="SAM" id="MobiDB-lite"/>
    </source>
</evidence>
<feature type="region of interest" description="Disordered" evidence="1">
    <location>
        <begin position="120"/>
        <end position="143"/>
    </location>
</feature>
<comment type="caution">
    <text evidence="3">The sequence shown here is derived from an EMBL/GenBank/DDBJ whole genome shotgun (WGS) entry which is preliminary data.</text>
</comment>
<feature type="domain" description="J" evidence="2">
    <location>
        <begin position="9"/>
        <end position="74"/>
    </location>
</feature>
<dbReference type="SUPFAM" id="SSF46565">
    <property type="entry name" value="Chaperone J-domain"/>
    <property type="match status" value="1"/>
</dbReference>
<gene>
    <name evidence="3" type="ORF">B0J13DRAFT_624660</name>
</gene>
<feature type="compositionally biased region" description="Basic and acidic residues" evidence="1">
    <location>
        <begin position="120"/>
        <end position="129"/>
    </location>
</feature>
<dbReference type="Proteomes" id="UP000717696">
    <property type="component" value="Unassembled WGS sequence"/>
</dbReference>
<dbReference type="SMART" id="SM00271">
    <property type="entry name" value="DnaJ"/>
    <property type="match status" value="1"/>
</dbReference>
<dbReference type="GO" id="GO:0071218">
    <property type="term" value="P:cellular response to misfolded protein"/>
    <property type="evidence" value="ECO:0007669"/>
    <property type="project" value="TreeGrafter"/>
</dbReference>
<dbReference type="OrthoDB" id="10250354at2759"/>
<keyword evidence="4" id="KW-1185">Reference proteome</keyword>
<dbReference type="CDD" id="cd06257">
    <property type="entry name" value="DnaJ"/>
    <property type="match status" value="1"/>
</dbReference>
<dbReference type="PROSITE" id="PS00636">
    <property type="entry name" value="DNAJ_1"/>
    <property type="match status" value="1"/>
</dbReference>
<dbReference type="InterPro" id="IPR001623">
    <property type="entry name" value="DnaJ_domain"/>
</dbReference>
<sequence length="208" mass="24839">MAPLSCSIDYYAVLGVPYTADEATIKAAYRRLAHLKHPDKNGDSPESTEEFQLLQSAYATLADRKQRRRFDRQYLPPQPRNPYNYQWHFTFSHQIFTVTGPSQTISPQPYRWGSAYSRRETRQTNDHNGMRQGDSSQDKKFTDMEEVRCRAHEIKRVAKDRVRAERDRKDMLQADLEERRERVEEMRRARQEMDDRRRELEQRLAARK</sequence>
<dbReference type="InterPro" id="IPR051100">
    <property type="entry name" value="DnaJ_subfamily_B/C"/>
</dbReference>
<evidence type="ECO:0000313" key="3">
    <source>
        <dbReference type="EMBL" id="KAH7139850.1"/>
    </source>
</evidence>